<dbReference type="CDD" id="cd03784">
    <property type="entry name" value="GT1_Gtf-like"/>
    <property type="match status" value="1"/>
</dbReference>
<dbReference type="Gene3D" id="3.40.50.2000">
    <property type="entry name" value="Glycogen Phosphorylase B"/>
    <property type="match status" value="2"/>
</dbReference>
<evidence type="ECO:0000313" key="6">
    <source>
        <dbReference type="Proteomes" id="UP000593562"/>
    </source>
</evidence>
<dbReference type="PROSITE" id="PS00375">
    <property type="entry name" value="UDPGT"/>
    <property type="match status" value="1"/>
</dbReference>
<evidence type="ECO:0000313" key="5">
    <source>
        <dbReference type="EMBL" id="KAF5739962.1"/>
    </source>
</evidence>
<protein>
    <recommendedName>
        <fullName evidence="4">Glycosyltransferase</fullName>
        <ecNumber evidence="4">2.4.1.-</ecNumber>
    </recommendedName>
</protein>
<gene>
    <name evidence="5" type="ORF">HS088_TW11G00024</name>
</gene>
<proteinExistence type="inferred from homology"/>
<dbReference type="GO" id="GO:0080044">
    <property type="term" value="F:quercetin 7-O-glucosyltransferase activity"/>
    <property type="evidence" value="ECO:0007669"/>
    <property type="project" value="TreeGrafter"/>
</dbReference>
<reference evidence="5 6" key="1">
    <citation type="journal article" date="2020" name="Nat. Commun.">
        <title>Genome of Tripterygium wilfordii and identification of cytochrome P450 involved in triptolide biosynthesis.</title>
        <authorList>
            <person name="Tu L."/>
            <person name="Su P."/>
            <person name="Zhang Z."/>
            <person name="Gao L."/>
            <person name="Wang J."/>
            <person name="Hu T."/>
            <person name="Zhou J."/>
            <person name="Zhang Y."/>
            <person name="Zhao Y."/>
            <person name="Liu Y."/>
            <person name="Song Y."/>
            <person name="Tong Y."/>
            <person name="Lu Y."/>
            <person name="Yang J."/>
            <person name="Xu C."/>
            <person name="Jia M."/>
            <person name="Peters R.J."/>
            <person name="Huang L."/>
            <person name="Gao W."/>
        </authorList>
    </citation>
    <scope>NUCLEOTIDE SEQUENCE [LARGE SCALE GENOMIC DNA]</scope>
    <source>
        <strain evidence="6">cv. XIE 37</strain>
        <tissue evidence="5">Leaf</tissue>
    </source>
</reference>
<dbReference type="InParanoid" id="A0A7J7D0S7"/>
<dbReference type="AlphaFoldDB" id="A0A7J7D0S7"/>
<accession>A0A7J7D0S7</accession>
<keyword evidence="6" id="KW-1185">Reference proteome</keyword>
<dbReference type="SUPFAM" id="SSF53756">
    <property type="entry name" value="UDP-Glycosyltransferase/glycogen phosphorylase"/>
    <property type="match status" value="1"/>
</dbReference>
<dbReference type="EMBL" id="JAAARO010000011">
    <property type="protein sequence ID" value="KAF5739962.1"/>
    <property type="molecule type" value="Genomic_DNA"/>
</dbReference>
<keyword evidence="2 3" id="KW-0808">Transferase</keyword>
<dbReference type="PANTHER" id="PTHR11926:SF870">
    <property type="entry name" value="UDP-GLYCOSYLTRANSFERASE 75B1"/>
    <property type="match status" value="1"/>
</dbReference>
<dbReference type="FunCoup" id="A0A7J7D0S7">
    <property type="interactions" value="49"/>
</dbReference>
<name>A0A7J7D0S7_TRIWF</name>
<evidence type="ECO:0000256" key="2">
    <source>
        <dbReference type="ARBA" id="ARBA00022679"/>
    </source>
</evidence>
<evidence type="ECO:0000256" key="4">
    <source>
        <dbReference type="RuleBase" id="RU362057"/>
    </source>
</evidence>
<dbReference type="Proteomes" id="UP000593562">
    <property type="component" value="Unassembled WGS sequence"/>
</dbReference>
<sequence length="484" mass="54552">MCIQYIYVCRILSPHHNLEFTHTNQTMAQPHFLLVAFPAQGHINPALEFANRLILNGACVTMVTCISARQRMTKKLVPDSLAIALFSDGYDDGFEATDDDDAPNRYLSEVKRRGSQYITELIKATAGNGGHPFTCLVYTLLNTWVAEVARRFQLRSVLLWVQPATVLDIYYYFFSEYAEDISNSSSNGDRVELPGLPTLDSHDLPSFLLPSNTYTFGLPSFREQLERLSEETKPTILINTFDALESAALKAIESFIMVGIGPLIPLIEKDSSNDLKEDYKEWLNLKPSTSVVFVSFGSIAVLSKQQQEELERGLLDSKHPFLWVVREQEEKEKLSCREELERQGIIVPWCSQVEVLSNPSIGCFVSHCGWNSTLESLAAGVPMVALPQWVDQPTNAKMVEDVWKTGVRVVYNEEGIAQGDEIKRCLEMVMGGEKSEELRRNARKWKHLAAEAVKDGGSSDKNLKAFVNEVRQESQTRSWDSNLQ</sequence>
<dbReference type="GO" id="GO:0080043">
    <property type="term" value="F:quercetin 3-O-glucosyltransferase activity"/>
    <property type="evidence" value="ECO:0007669"/>
    <property type="project" value="TreeGrafter"/>
</dbReference>
<comment type="caution">
    <text evidence="5">The sequence shown here is derived from an EMBL/GenBank/DDBJ whole genome shotgun (WGS) entry which is preliminary data.</text>
</comment>
<dbReference type="OrthoDB" id="5835829at2759"/>
<dbReference type="FunFam" id="3.40.50.2000:FF:000019">
    <property type="entry name" value="Glycosyltransferase"/>
    <property type="match status" value="1"/>
</dbReference>
<dbReference type="Pfam" id="PF00201">
    <property type="entry name" value="UDPGT"/>
    <property type="match status" value="1"/>
</dbReference>
<keyword evidence="3" id="KW-0328">Glycosyltransferase</keyword>
<organism evidence="5 6">
    <name type="scientific">Tripterygium wilfordii</name>
    <name type="common">Thunder God vine</name>
    <dbReference type="NCBI Taxonomy" id="458696"/>
    <lineage>
        <taxon>Eukaryota</taxon>
        <taxon>Viridiplantae</taxon>
        <taxon>Streptophyta</taxon>
        <taxon>Embryophyta</taxon>
        <taxon>Tracheophyta</taxon>
        <taxon>Spermatophyta</taxon>
        <taxon>Magnoliopsida</taxon>
        <taxon>eudicotyledons</taxon>
        <taxon>Gunneridae</taxon>
        <taxon>Pentapetalae</taxon>
        <taxon>rosids</taxon>
        <taxon>fabids</taxon>
        <taxon>Celastrales</taxon>
        <taxon>Celastraceae</taxon>
        <taxon>Tripterygium</taxon>
    </lineage>
</organism>
<dbReference type="InterPro" id="IPR002213">
    <property type="entry name" value="UDP_glucos_trans"/>
</dbReference>
<evidence type="ECO:0000256" key="3">
    <source>
        <dbReference type="RuleBase" id="RU003718"/>
    </source>
</evidence>
<comment type="similarity">
    <text evidence="1 3">Belongs to the UDP-glycosyltransferase family.</text>
</comment>
<dbReference type="InterPro" id="IPR035595">
    <property type="entry name" value="UDP_glycos_trans_CS"/>
</dbReference>
<dbReference type="PANTHER" id="PTHR11926">
    <property type="entry name" value="GLUCOSYL/GLUCURONOSYL TRANSFERASES"/>
    <property type="match status" value="1"/>
</dbReference>
<dbReference type="EC" id="2.4.1.-" evidence="4"/>
<evidence type="ECO:0000256" key="1">
    <source>
        <dbReference type="ARBA" id="ARBA00009995"/>
    </source>
</evidence>